<evidence type="ECO:0000313" key="3">
    <source>
        <dbReference type="Proteomes" id="UP000194450"/>
    </source>
</evidence>
<dbReference type="GO" id="GO:0016740">
    <property type="term" value="F:transferase activity"/>
    <property type="evidence" value="ECO:0007669"/>
    <property type="project" value="UniProtKB-KW"/>
</dbReference>
<keyword evidence="3" id="KW-1185">Reference proteome</keyword>
<reference evidence="3" key="1">
    <citation type="submission" date="2017-04" db="EMBL/GenBank/DDBJ databases">
        <authorList>
            <person name="Varghese N."/>
            <person name="Submissions S."/>
        </authorList>
    </citation>
    <scope>NUCLEOTIDE SEQUENCE [LARGE SCALE GENOMIC DNA]</scope>
</reference>
<sequence length="252" mass="29211">MRYQVLLINADSATSRLEQMKHQFSRAGMHFSRVVGVASADVSDELYQQVVDSSRNHRDYFHNLSSRDVATYLSHRQAWQELVNSGVDYGVILEDDTVLIDGFNELPNRIRDILVPWNMIKLAEPYKRERSTVYTHVGAATVVRYEVVPRGSCAYVLKRSAAEQLLARTETFFRPLDVDFQWWWEMGLNVIGLKPYPVKLSHRLGRDMRQAYMPQAKAQRRYVKLRHKAKFWWLNKQSSDSNPGDSTATLGE</sequence>
<feature type="domain" description="Glycosyl transferase family 25" evidence="1">
    <location>
        <begin position="4"/>
        <end position="177"/>
    </location>
</feature>
<dbReference type="Pfam" id="PF01755">
    <property type="entry name" value="Glyco_transf_25"/>
    <property type="match status" value="1"/>
</dbReference>
<protein>
    <submittedName>
        <fullName evidence="2">Glycosyltransferase involved in LPS biosynthesis, GR25 family</fullName>
    </submittedName>
</protein>
<dbReference type="InterPro" id="IPR002654">
    <property type="entry name" value="Glyco_trans_25"/>
</dbReference>
<dbReference type="RefSeq" id="WP_086434557.1">
    <property type="nucleotide sequence ID" value="NZ_FXWH01000001.1"/>
</dbReference>
<dbReference type="EMBL" id="FXWH01000001">
    <property type="protein sequence ID" value="SMQ66322.1"/>
    <property type="molecule type" value="Genomic_DNA"/>
</dbReference>
<name>A0A1Y6F0L4_9GAMM</name>
<organism evidence="2 3">
    <name type="scientific">Pseudidiomarina planktonica</name>
    <dbReference type="NCBI Taxonomy" id="1323738"/>
    <lineage>
        <taxon>Bacteria</taxon>
        <taxon>Pseudomonadati</taxon>
        <taxon>Pseudomonadota</taxon>
        <taxon>Gammaproteobacteria</taxon>
        <taxon>Alteromonadales</taxon>
        <taxon>Idiomarinaceae</taxon>
        <taxon>Pseudidiomarina</taxon>
    </lineage>
</organism>
<accession>A0A1Y6F0L4</accession>
<dbReference type="Proteomes" id="UP000194450">
    <property type="component" value="Unassembled WGS sequence"/>
</dbReference>
<dbReference type="OrthoDB" id="9816113at2"/>
<dbReference type="CDD" id="cd06532">
    <property type="entry name" value="Glyco_transf_25"/>
    <property type="match status" value="1"/>
</dbReference>
<evidence type="ECO:0000313" key="2">
    <source>
        <dbReference type="EMBL" id="SMQ66322.1"/>
    </source>
</evidence>
<keyword evidence="2" id="KW-0808">Transferase</keyword>
<proteinExistence type="predicted"/>
<gene>
    <name evidence="2" type="ORF">SAMN06297229_1494</name>
</gene>
<dbReference type="AlphaFoldDB" id="A0A1Y6F0L4"/>
<evidence type="ECO:0000259" key="1">
    <source>
        <dbReference type="Pfam" id="PF01755"/>
    </source>
</evidence>